<keyword evidence="5" id="KW-0472">Membrane</keyword>
<feature type="transmembrane region" description="Helical" evidence="5">
    <location>
        <begin position="65"/>
        <end position="82"/>
    </location>
</feature>
<feature type="transmembrane region" description="Helical" evidence="5">
    <location>
        <begin position="111"/>
        <end position="130"/>
    </location>
</feature>
<dbReference type="Pfam" id="PF00015">
    <property type="entry name" value="MCPsignal"/>
    <property type="match status" value="1"/>
</dbReference>
<evidence type="ECO:0000259" key="6">
    <source>
        <dbReference type="PROSITE" id="PS50111"/>
    </source>
</evidence>
<comment type="caution">
    <text evidence="7">The sequence shown here is derived from an EMBL/GenBank/DDBJ whole genome shotgun (WGS) entry which is preliminary data.</text>
</comment>
<evidence type="ECO:0000256" key="4">
    <source>
        <dbReference type="PROSITE-ProRule" id="PRU00284"/>
    </source>
</evidence>
<dbReference type="RefSeq" id="WP_188917534.1">
    <property type="nucleotide sequence ID" value="NZ_BMQV01000005.1"/>
</dbReference>
<dbReference type="EMBL" id="BMQV01000005">
    <property type="protein sequence ID" value="GGP43698.1"/>
    <property type="molecule type" value="Genomic_DNA"/>
</dbReference>
<evidence type="ECO:0000256" key="5">
    <source>
        <dbReference type="SAM" id="Phobius"/>
    </source>
</evidence>
<dbReference type="PROSITE" id="PS50111">
    <property type="entry name" value="CHEMOTAXIS_TRANSDUC_2"/>
    <property type="match status" value="1"/>
</dbReference>
<evidence type="ECO:0000313" key="7">
    <source>
        <dbReference type="EMBL" id="GGP43698.1"/>
    </source>
</evidence>
<gene>
    <name evidence="7" type="ORF">GCM10009409_08080</name>
</gene>
<feature type="domain" description="Methyl-accepting transducer" evidence="6">
    <location>
        <begin position="228"/>
        <end position="464"/>
    </location>
</feature>
<dbReference type="Gene3D" id="1.10.287.950">
    <property type="entry name" value="Methyl-accepting chemotaxis protein"/>
    <property type="match status" value="1"/>
</dbReference>
<dbReference type="SMART" id="SM00283">
    <property type="entry name" value="MA"/>
    <property type="match status" value="1"/>
</dbReference>
<dbReference type="SUPFAM" id="SSF58104">
    <property type="entry name" value="Methyl-accepting chemotaxis protein (MCP) signaling domain"/>
    <property type="match status" value="1"/>
</dbReference>
<dbReference type="Proteomes" id="UP000654367">
    <property type="component" value="Unassembled WGS sequence"/>
</dbReference>
<dbReference type="InterPro" id="IPR004089">
    <property type="entry name" value="MCPsignal_dom"/>
</dbReference>
<sequence length="500" mass="54628">MNDNQTTTLLKKHDLYIYQILMLQAPLLFLSGFFGAQVLTFSSFSAIAIVVLVQLSYSLLRGTELFAIVAAVIMMTVSALLIQSQMGMLEMHFHIFASMGVLLIYLRWQPLLAALLTVAVHHIGLTYIQLQGVSLFDTPVMIFAGECNWNIVFVHALFAAAETFILIRIGLFMRTDAVANQRIAGAIETISANKDLSVRLPSADTPAERSFNVMLEELSQLFHDYRDIAKKMANTSDNLMGLSDKAQHSVEQQTHQAHVIADTTHMVIEQFQQMAHDSQLSAEQAKDAASSSISDSQSALGIMKDMQLLETDTTEVTESLTELTKDVGAITSLLQAIRSISEQTNLLALNAAIEAARAGESGRGFAVVADEVRALAQRTSHSTDEIEKVLSRLNTSMLKTVDSMDQGKKRTSENVQHTNNIAKGLAQRAAQIGQVSTLSNNVANGTQEQANKLNQIGAEILENAKAVVVLSEQVQKLAVGAVDMKRITEDYQAKAAAYKV</sequence>
<keyword evidence="2 4" id="KW-0807">Transducer</keyword>
<keyword evidence="8" id="KW-1185">Reference proteome</keyword>
<keyword evidence="5" id="KW-0812">Transmembrane</keyword>
<evidence type="ECO:0000256" key="1">
    <source>
        <dbReference type="ARBA" id="ARBA00004370"/>
    </source>
</evidence>
<evidence type="ECO:0000313" key="8">
    <source>
        <dbReference type="Proteomes" id="UP000654367"/>
    </source>
</evidence>
<protein>
    <submittedName>
        <fullName evidence="7">Methyl-accepting chemotaxis protein</fullName>
    </submittedName>
</protein>
<comment type="subcellular location">
    <subcellularLocation>
        <location evidence="1">Membrane</location>
    </subcellularLocation>
</comment>
<dbReference type="PRINTS" id="PR00260">
    <property type="entry name" value="CHEMTRNSDUCR"/>
</dbReference>
<proteinExistence type="inferred from homology"/>
<comment type="similarity">
    <text evidence="3">Belongs to the methyl-accepting chemotaxis (MCP) protein family.</text>
</comment>
<organism evidence="7 8">
    <name type="scientific">Shewanella saliphila</name>
    <dbReference type="NCBI Taxonomy" id="2282698"/>
    <lineage>
        <taxon>Bacteria</taxon>
        <taxon>Pseudomonadati</taxon>
        <taxon>Pseudomonadota</taxon>
        <taxon>Gammaproteobacteria</taxon>
        <taxon>Alteromonadales</taxon>
        <taxon>Shewanellaceae</taxon>
        <taxon>Shewanella</taxon>
    </lineage>
</organism>
<evidence type="ECO:0000256" key="3">
    <source>
        <dbReference type="ARBA" id="ARBA00029447"/>
    </source>
</evidence>
<feature type="transmembrane region" description="Helical" evidence="5">
    <location>
        <begin position="20"/>
        <end position="53"/>
    </location>
</feature>
<accession>A0ABQ2Q2B6</accession>
<reference evidence="8" key="1">
    <citation type="journal article" date="2019" name="Int. J. Syst. Evol. Microbiol.">
        <title>The Global Catalogue of Microorganisms (GCM) 10K type strain sequencing project: providing services to taxonomists for standard genome sequencing and annotation.</title>
        <authorList>
            <consortium name="The Broad Institute Genomics Platform"/>
            <consortium name="The Broad Institute Genome Sequencing Center for Infectious Disease"/>
            <person name="Wu L."/>
            <person name="Ma J."/>
        </authorList>
    </citation>
    <scope>NUCLEOTIDE SEQUENCE [LARGE SCALE GENOMIC DNA]</scope>
    <source>
        <strain evidence="8">JCM 32304</strain>
    </source>
</reference>
<keyword evidence="5" id="KW-1133">Transmembrane helix</keyword>
<feature type="transmembrane region" description="Helical" evidence="5">
    <location>
        <begin position="150"/>
        <end position="173"/>
    </location>
</feature>
<name>A0ABQ2Q2B6_9GAMM</name>
<dbReference type="PANTHER" id="PTHR32089">
    <property type="entry name" value="METHYL-ACCEPTING CHEMOTAXIS PROTEIN MCPB"/>
    <property type="match status" value="1"/>
</dbReference>
<dbReference type="PANTHER" id="PTHR32089:SF112">
    <property type="entry name" value="LYSOZYME-LIKE PROTEIN-RELATED"/>
    <property type="match status" value="1"/>
</dbReference>
<dbReference type="InterPro" id="IPR004090">
    <property type="entry name" value="Chemotax_Me-accpt_rcpt"/>
</dbReference>
<evidence type="ECO:0000256" key="2">
    <source>
        <dbReference type="ARBA" id="ARBA00023224"/>
    </source>
</evidence>